<comment type="caution">
    <text evidence="1">The sequence shown here is derived from an EMBL/GenBank/DDBJ whole genome shotgun (WGS) entry which is preliminary data.</text>
</comment>
<evidence type="ECO:0000313" key="1">
    <source>
        <dbReference type="EMBL" id="TCF95067.1"/>
    </source>
</evidence>
<protein>
    <submittedName>
        <fullName evidence="1">Uncharacterized protein</fullName>
    </submittedName>
</protein>
<accession>A0A4V2NDY4</accession>
<sequence length="47" mass="5416">MHSALKGFMDARMLWPEDAEELIKLTNDTPTLEELGDPYYSISCARR</sequence>
<gene>
    <name evidence="1" type="ORF">MCC10120_1091</name>
</gene>
<dbReference type="AlphaFoldDB" id="A0A4V2NDY4"/>
<dbReference type="Proteomes" id="UP000291713">
    <property type="component" value="Unassembled WGS sequence"/>
</dbReference>
<evidence type="ECO:0000313" key="2">
    <source>
        <dbReference type="Proteomes" id="UP000291713"/>
    </source>
</evidence>
<name>A0A4V2NDY4_BIFLL</name>
<reference evidence="1 2" key="1">
    <citation type="journal article" date="2018" name="Sci. Rep.">
        <title>Genomic diversity and distribution of Bifidobacterium longum subsp. longum across the human lifespan.</title>
        <authorList>
            <person name="Odamaki T."/>
            <person name="Bottacini F."/>
            <person name="Kato K."/>
            <person name="Mitsuyama E."/>
            <person name="Yoshida K."/>
            <person name="Horigome A."/>
            <person name="Xiao J.Z."/>
            <person name="van Sinderen D."/>
        </authorList>
    </citation>
    <scope>NUCLEOTIDE SEQUENCE [LARGE SCALE GENOMIC DNA]</scope>
    <source>
        <strain evidence="1 2">MCC10120</strain>
    </source>
</reference>
<proteinExistence type="predicted"/>
<organism evidence="1 2">
    <name type="scientific">Bifidobacterium longum subsp. longum</name>
    <dbReference type="NCBI Taxonomy" id="1679"/>
    <lineage>
        <taxon>Bacteria</taxon>
        <taxon>Bacillati</taxon>
        <taxon>Actinomycetota</taxon>
        <taxon>Actinomycetes</taxon>
        <taxon>Bifidobacteriales</taxon>
        <taxon>Bifidobacteriaceae</taxon>
        <taxon>Bifidobacterium</taxon>
    </lineage>
</organism>
<dbReference type="EMBL" id="SHTU01000019">
    <property type="protein sequence ID" value="TCF95067.1"/>
    <property type="molecule type" value="Genomic_DNA"/>
</dbReference>